<dbReference type="FunFam" id="3.40.50.300:FF:000006">
    <property type="entry name" value="DNA-binding transcriptional regulator NtrC"/>
    <property type="match status" value="1"/>
</dbReference>
<evidence type="ECO:0000256" key="3">
    <source>
        <dbReference type="ARBA" id="ARBA00022553"/>
    </source>
</evidence>
<dbReference type="Gene3D" id="3.40.50.2300">
    <property type="match status" value="1"/>
</dbReference>
<dbReference type="FunFam" id="1.10.8.60:FF:000014">
    <property type="entry name" value="DNA-binding transcriptional regulator NtrC"/>
    <property type="match status" value="1"/>
</dbReference>
<keyword evidence="2" id="KW-0963">Cytoplasm</keyword>
<name>A0A968KUG5_9SPIO</name>
<dbReference type="Proteomes" id="UP000778951">
    <property type="component" value="Unassembled WGS sequence"/>
</dbReference>
<dbReference type="Pfam" id="PF25601">
    <property type="entry name" value="AAA_lid_14"/>
    <property type="match status" value="1"/>
</dbReference>
<evidence type="ECO:0000313" key="15">
    <source>
        <dbReference type="Proteomes" id="UP000778951"/>
    </source>
</evidence>
<dbReference type="Gene3D" id="1.10.8.60">
    <property type="match status" value="1"/>
</dbReference>
<reference evidence="14" key="1">
    <citation type="submission" date="2020-03" db="EMBL/GenBank/DDBJ databases">
        <title>Spirochaetal bacteria isolated from arthropods constitute a novel genus Entomospira genus novum within the order Spirochaetales.</title>
        <authorList>
            <person name="Grana-Miraglia L."/>
            <person name="Sikutova S."/>
            <person name="Fingerle V."/>
            <person name="Sing A."/>
            <person name="Castillo-Ramirez S."/>
            <person name="Margos G."/>
            <person name="Rudolf I."/>
        </authorList>
    </citation>
    <scope>NUCLEOTIDE SEQUENCE</scope>
    <source>
        <strain evidence="14">BR149</strain>
    </source>
</reference>
<dbReference type="InterPro" id="IPR009057">
    <property type="entry name" value="Homeodomain-like_sf"/>
</dbReference>
<comment type="subcellular location">
    <subcellularLocation>
        <location evidence="1">Cytoplasm</location>
    </subcellularLocation>
</comment>
<feature type="modified residue" description="4-aspartylphosphate" evidence="11">
    <location>
        <position position="54"/>
    </location>
</feature>
<dbReference type="InterPro" id="IPR002197">
    <property type="entry name" value="HTH_Fis"/>
</dbReference>
<dbReference type="PROSITE" id="PS00688">
    <property type="entry name" value="SIGMA54_INTERACT_3"/>
    <property type="match status" value="1"/>
</dbReference>
<dbReference type="Gene3D" id="3.40.50.300">
    <property type="entry name" value="P-loop containing nucleotide triphosphate hydrolases"/>
    <property type="match status" value="1"/>
</dbReference>
<dbReference type="InterPro" id="IPR002078">
    <property type="entry name" value="Sigma_54_int"/>
</dbReference>
<dbReference type="InterPro" id="IPR025662">
    <property type="entry name" value="Sigma_54_int_dom_ATP-bd_1"/>
</dbReference>
<evidence type="ECO:0000313" key="14">
    <source>
        <dbReference type="EMBL" id="NIZ69544.1"/>
    </source>
</evidence>
<dbReference type="AlphaFoldDB" id="A0A968KUG5"/>
<dbReference type="InterPro" id="IPR025944">
    <property type="entry name" value="Sigma_54_int_dom_CS"/>
</dbReference>
<keyword evidence="10" id="KW-0804">Transcription</keyword>
<dbReference type="GO" id="GO:0006355">
    <property type="term" value="P:regulation of DNA-templated transcription"/>
    <property type="evidence" value="ECO:0007669"/>
    <property type="project" value="InterPro"/>
</dbReference>
<dbReference type="GO" id="GO:0000160">
    <property type="term" value="P:phosphorelay signal transduction system"/>
    <property type="evidence" value="ECO:0007669"/>
    <property type="project" value="UniProtKB-KW"/>
</dbReference>
<sequence>MEQYHLLIVDDEKNIREGLAQFFRMEGYAVTLAEDGAQALTLLNKERYSLVICDLRMPKISGDELLLTTKKSQPFLPFIMLTGHGTVENAVAAMRSGAYNFLTKPVNLEYLLLLVQQAITTQKLQSDQEEVQLFLAKEKLNIRQHFVSGSPAMQRVYQLIEQVAPSKANVLITGESGVGKEMVANAIHALSPRYNQPLIKVHCAALSENLLESELFGHEKGAFTGAHAMRKGRFELADNGDLFLDEIGEISPTVQVKLLRVLQERRFERVGGEVSVEVDVRLITATNRDLLQEVKEERFREDLYYRLNVINIHIPPLRERREDIMPLAGQFLREFSLENQKRIQGFSPQAASLLQEFDWPGNVRQLRNCIESAVVLSDGETIDKEHLPIYVESSLNEVNFCINEELLLEDLERNYMEFMLLRHQGNKSKVAKKLGISRKTLLRKMQLEE</sequence>
<dbReference type="EMBL" id="JAATLM010000001">
    <property type="protein sequence ID" value="NIZ69544.1"/>
    <property type="molecule type" value="Genomic_DNA"/>
</dbReference>
<dbReference type="SUPFAM" id="SSF52172">
    <property type="entry name" value="CheY-like"/>
    <property type="match status" value="1"/>
</dbReference>
<keyword evidence="7" id="KW-0805">Transcription regulation</keyword>
<dbReference type="SUPFAM" id="SSF46689">
    <property type="entry name" value="Homeodomain-like"/>
    <property type="match status" value="1"/>
</dbReference>
<keyword evidence="4" id="KW-0547">Nucleotide-binding</keyword>
<comment type="caution">
    <text evidence="14">The sequence shown here is derived from an EMBL/GenBank/DDBJ whole genome shotgun (WGS) entry which is preliminary data.</text>
</comment>
<dbReference type="InterPro" id="IPR058031">
    <property type="entry name" value="AAA_lid_NorR"/>
</dbReference>
<dbReference type="PROSITE" id="PS00675">
    <property type="entry name" value="SIGMA54_INTERACT_1"/>
    <property type="match status" value="1"/>
</dbReference>
<keyword evidence="8" id="KW-0238">DNA-binding</keyword>
<dbReference type="PANTHER" id="PTHR32071:SF122">
    <property type="entry name" value="SIGMA FACTOR"/>
    <property type="match status" value="1"/>
</dbReference>
<evidence type="ECO:0000256" key="6">
    <source>
        <dbReference type="ARBA" id="ARBA00023012"/>
    </source>
</evidence>
<dbReference type="FunFam" id="3.40.50.2300:FF:000018">
    <property type="entry name" value="DNA-binding transcriptional regulator NtrC"/>
    <property type="match status" value="1"/>
</dbReference>
<dbReference type="InterPro" id="IPR001789">
    <property type="entry name" value="Sig_transdc_resp-reg_receiver"/>
</dbReference>
<evidence type="ECO:0000256" key="5">
    <source>
        <dbReference type="ARBA" id="ARBA00022840"/>
    </source>
</evidence>
<dbReference type="RefSeq" id="WP_167695631.1">
    <property type="nucleotide sequence ID" value="NZ_CP118181.1"/>
</dbReference>
<evidence type="ECO:0000256" key="1">
    <source>
        <dbReference type="ARBA" id="ARBA00004496"/>
    </source>
</evidence>
<evidence type="ECO:0000256" key="9">
    <source>
        <dbReference type="ARBA" id="ARBA00023159"/>
    </source>
</evidence>
<evidence type="ECO:0000256" key="2">
    <source>
        <dbReference type="ARBA" id="ARBA00022490"/>
    </source>
</evidence>
<keyword evidence="15" id="KW-1185">Reference proteome</keyword>
<feature type="domain" description="Sigma-54 factor interaction" evidence="12">
    <location>
        <begin position="146"/>
        <end position="375"/>
    </location>
</feature>
<dbReference type="GO" id="GO:0005737">
    <property type="term" value="C:cytoplasm"/>
    <property type="evidence" value="ECO:0007669"/>
    <property type="project" value="UniProtKB-SubCell"/>
</dbReference>
<evidence type="ECO:0000256" key="10">
    <source>
        <dbReference type="ARBA" id="ARBA00023163"/>
    </source>
</evidence>
<keyword evidence="5" id="KW-0067">ATP-binding</keyword>
<dbReference type="InterPro" id="IPR011006">
    <property type="entry name" value="CheY-like_superfamily"/>
</dbReference>
<dbReference type="GO" id="GO:0043565">
    <property type="term" value="F:sequence-specific DNA binding"/>
    <property type="evidence" value="ECO:0007669"/>
    <property type="project" value="InterPro"/>
</dbReference>
<dbReference type="GO" id="GO:0005524">
    <property type="term" value="F:ATP binding"/>
    <property type="evidence" value="ECO:0007669"/>
    <property type="project" value="UniProtKB-KW"/>
</dbReference>
<organism evidence="14 15">
    <name type="scientific">Entomospira culicis</name>
    <dbReference type="NCBI Taxonomy" id="2719989"/>
    <lineage>
        <taxon>Bacteria</taxon>
        <taxon>Pseudomonadati</taxon>
        <taxon>Spirochaetota</taxon>
        <taxon>Spirochaetia</taxon>
        <taxon>Spirochaetales</taxon>
        <taxon>Spirochaetaceae</taxon>
        <taxon>Entomospira</taxon>
    </lineage>
</organism>
<dbReference type="Pfam" id="PF00072">
    <property type="entry name" value="Response_reg"/>
    <property type="match status" value="1"/>
</dbReference>
<keyword evidence="3 11" id="KW-0597">Phosphoprotein</keyword>
<evidence type="ECO:0000256" key="7">
    <source>
        <dbReference type="ARBA" id="ARBA00023015"/>
    </source>
</evidence>
<evidence type="ECO:0000259" key="12">
    <source>
        <dbReference type="PROSITE" id="PS50045"/>
    </source>
</evidence>
<dbReference type="PROSITE" id="PS50045">
    <property type="entry name" value="SIGMA54_INTERACT_4"/>
    <property type="match status" value="1"/>
</dbReference>
<dbReference type="PANTHER" id="PTHR32071">
    <property type="entry name" value="TRANSCRIPTIONAL REGULATORY PROTEIN"/>
    <property type="match status" value="1"/>
</dbReference>
<evidence type="ECO:0000259" key="13">
    <source>
        <dbReference type="PROSITE" id="PS50110"/>
    </source>
</evidence>
<dbReference type="SMART" id="SM00382">
    <property type="entry name" value="AAA"/>
    <property type="match status" value="1"/>
</dbReference>
<feature type="domain" description="Response regulatory" evidence="13">
    <location>
        <begin position="5"/>
        <end position="119"/>
    </location>
</feature>
<proteinExistence type="predicted"/>
<accession>A0A968KUG5</accession>
<dbReference type="CDD" id="cd00009">
    <property type="entry name" value="AAA"/>
    <property type="match status" value="1"/>
</dbReference>
<keyword evidence="6" id="KW-0902">Two-component regulatory system</keyword>
<dbReference type="SUPFAM" id="SSF52540">
    <property type="entry name" value="P-loop containing nucleoside triphosphate hydrolases"/>
    <property type="match status" value="1"/>
</dbReference>
<keyword evidence="9" id="KW-0010">Activator</keyword>
<dbReference type="SMART" id="SM00448">
    <property type="entry name" value="REC"/>
    <property type="match status" value="1"/>
</dbReference>
<evidence type="ECO:0000256" key="8">
    <source>
        <dbReference type="ARBA" id="ARBA00023125"/>
    </source>
</evidence>
<evidence type="ECO:0000256" key="4">
    <source>
        <dbReference type="ARBA" id="ARBA00022741"/>
    </source>
</evidence>
<dbReference type="Gene3D" id="1.10.10.60">
    <property type="entry name" value="Homeodomain-like"/>
    <property type="match status" value="1"/>
</dbReference>
<dbReference type="PROSITE" id="PS50110">
    <property type="entry name" value="RESPONSE_REGULATORY"/>
    <property type="match status" value="1"/>
</dbReference>
<dbReference type="Pfam" id="PF02954">
    <property type="entry name" value="HTH_8"/>
    <property type="match status" value="1"/>
</dbReference>
<gene>
    <name evidence="14" type="ORF">HCT48_04855</name>
</gene>
<dbReference type="InterPro" id="IPR003593">
    <property type="entry name" value="AAA+_ATPase"/>
</dbReference>
<dbReference type="Pfam" id="PF00158">
    <property type="entry name" value="Sigma54_activat"/>
    <property type="match status" value="1"/>
</dbReference>
<dbReference type="InterPro" id="IPR027417">
    <property type="entry name" value="P-loop_NTPase"/>
</dbReference>
<protein>
    <submittedName>
        <fullName evidence="14">Sigma-54-dependent Fis family transcriptional regulator</fullName>
    </submittedName>
</protein>
<evidence type="ECO:0000256" key="11">
    <source>
        <dbReference type="PROSITE-ProRule" id="PRU00169"/>
    </source>
</evidence>